<evidence type="ECO:0000256" key="2">
    <source>
        <dbReference type="ARBA" id="ARBA00008670"/>
    </source>
</evidence>
<keyword evidence="3" id="KW-0202">Cytokine</keyword>
<dbReference type="PROSITE" id="PS50049">
    <property type="entry name" value="THD_2"/>
    <property type="match status" value="1"/>
</dbReference>
<dbReference type="PROSITE" id="PS51257">
    <property type="entry name" value="PROKAR_LIPOPROTEIN"/>
    <property type="match status" value="1"/>
</dbReference>
<organism evidence="8 9">
    <name type="scientific">Lingula anatina</name>
    <name type="common">Brachiopod</name>
    <name type="synonym">Lingula unguis</name>
    <dbReference type="NCBI Taxonomy" id="7574"/>
    <lineage>
        <taxon>Eukaryota</taxon>
        <taxon>Metazoa</taxon>
        <taxon>Spiralia</taxon>
        <taxon>Lophotrochozoa</taxon>
        <taxon>Brachiopoda</taxon>
        <taxon>Linguliformea</taxon>
        <taxon>Lingulata</taxon>
        <taxon>Lingulida</taxon>
        <taxon>Linguloidea</taxon>
        <taxon>Lingulidae</taxon>
        <taxon>Lingula</taxon>
    </lineage>
</organism>
<evidence type="ECO:0000313" key="9">
    <source>
        <dbReference type="RefSeq" id="XP_013398947.1"/>
    </source>
</evidence>
<dbReference type="GO" id="GO:0016020">
    <property type="term" value="C:membrane"/>
    <property type="evidence" value="ECO:0007669"/>
    <property type="project" value="InterPro"/>
</dbReference>
<name>A0A1S3IL52_LINAN</name>
<evidence type="ECO:0000256" key="4">
    <source>
        <dbReference type="ARBA" id="ARBA00022525"/>
    </source>
</evidence>
<dbReference type="GeneID" id="106165322"/>
<evidence type="ECO:0000256" key="6">
    <source>
        <dbReference type="ARBA" id="ARBA00023180"/>
    </source>
</evidence>
<keyword evidence="4" id="KW-0964">Secreted</keyword>
<dbReference type="Pfam" id="PF00229">
    <property type="entry name" value="TNF"/>
    <property type="match status" value="1"/>
</dbReference>
<reference evidence="9" key="1">
    <citation type="submission" date="2025-08" db="UniProtKB">
        <authorList>
            <consortium name="RefSeq"/>
        </authorList>
    </citation>
    <scope>IDENTIFICATION</scope>
    <source>
        <tissue evidence="9">Gonads</tissue>
    </source>
</reference>
<dbReference type="GO" id="GO:0005615">
    <property type="term" value="C:extracellular space"/>
    <property type="evidence" value="ECO:0007669"/>
    <property type="project" value="UniProtKB-KW"/>
</dbReference>
<keyword evidence="6" id="KW-0325">Glycoprotein</keyword>
<proteinExistence type="inferred from homology"/>
<evidence type="ECO:0000259" key="7">
    <source>
        <dbReference type="PROSITE" id="PS50049"/>
    </source>
</evidence>
<protein>
    <submittedName>
        <fullName evidence="9">Uncharacterized protein LOC106165322</fullName>
    </submittedName>
</protein>
<comment type="subcellular location">
    <subcellularLocation>
        <location evidence="1">Secreted</location>
    </subcellularLocation>
</comment>
<dbReference type="InterPro" id="IPR021184">
    <property type="entry name" value="TNF_CS"/>
</dbReference>
<keyword evidence="5" id="KW-1015">Disulfide bond</keyword>
<sequence length="270" mass="29922">MTASRNTKRKAHFRKTLAVLSVVTCLLSLGCVVCCAVVMVAARSFAIQGFHLEGFPRQLSVKDVESRVIPHQRLKETGGSGGKDGSGVVEKLLSRRKRKAVSRKRPAIHLAAECRDRNCNSIAHRELTEKVPGTVENFVRWTPVTEKNTKRGLAYSPACNCLTVRKSGVYYVYAQVHFTLSEKTSYLGCIFKGKSSLTDVTRDEPLTCTQAYPLRGHTLGDRVKQFSGVFQLSMGDALYVAVVRARHGDKLPALDVVVNRRKTYFGGFKV</sequence>
<dbReference type="PROSITE" id="PS00251">
    <property type="entry name" value="THD_1"/>
    <property type="match status" value="1"/>
</dbReference>
<dbReference type="GO" id="GO:0006955">
    <property type="term" value="P:immune response"/>
    <property type="evidence" value="ECO:0007669"/>
    <property type="project" value="InterPro"/>
</dbReference>
<feature type="domain" description="THD" evidence="7">
    <location>
        <begin position="106"/>
        <end position="270"/>
    </location>
</feature>
<evidence type="ECO:0000313" key="8">
    <source>
        <dbReference type="Proteomes" id="UP000085678"/>
    </source>
</evidence>
<dbReference type="PANTHER" id="PTHR15151">
    <property type="entry name" value="PROTEIN EIGER"/>
    <property type="match status" value="1"/>
</dbReference>
<evidence type="ECO:0000256" key="3">
    <source>
        <dbReference type="ARBA" id="ARBA00022514"/>
    </source>
</evidence>
<evidence type="ECO:0000256" key="5">
    <source>
        <dbReference type="ARBA" id="ARBA00023157"/>
    </source>
</evidence>
<dbReference type="Gene3D" id="2.60.120.40">
    <property type="match status" value="1"/>
</dbReference>
<dbReference type="GO" id="GO:0005125">
    <property type="term" value="F:cytokine activity"/>
    <property type="evidence" value="ECO:0007669"/>
    <property type="project" value="UniProtKB-KW"/>
</dbReference>
<dbReference type="Proteomes" id="UP000085678">
    <property type="component" value="Unplaced"/>
</dbReference>
<dbReference type="InterPro" id="IPR008983">
    <property type="entry name" value="Tumour_necrosis_fac-like_dom"/>
</dbReference>
<dbReference type="GO" id="GO:0005164">
    <property type="term" value="F:tumor necrosis factor receptor binding"/>
    <property type="evidence" value="ECO:0007669"/>
    <property type="project" value="InterPro"/>
</dbReference>
<dbReference type="SUPFAM" id="SSF49842">
    <property type="entry name" value="TNF-like"/>
    <property type="match status" value="1"/>
</dbReference>
<dbReference type="OrthoDB" id="6159739at2759"/>
<evidence type="ECO:0000256" key="1">
    <source>
        <dbReference type="ARBA" id="ARBA00004613"/>
    </source>
</evidence>
<accession>A0A1S3IL52</accession>
<dbReference type="InterPro" id="IPR051748">
    <property type="entry name" value="TNF_Ligand_Superfamily"/>
</dbReference>
<dbReference type="AlphaFoldDB" id="A0A1S3IL52"/>
<comment type="similarity">
    <text evidence="2">Belongs to the tumor necrosis factor family.</text>
</comment>
<dbReference type="PANTHER" id="PTHR15151:SF20">
    <property type="entry name" value="TUMOR NECROSIS FACTOR LIGAND SUPERFAMILY MEMBER 12"/>
    <property type="match status" value="1"/>
</dbReference>
<keyword evidence="8" id="KW-1185">Reference proteome</keyword>
<dbReference type="InParanoid" id="A0A1S3IL52"/>
<dbReference type="KEGG" id="lak:106165322"/>
<dbReference type="InterPro" id="IPR006052">
    <property type="entry name" value="TNF_dom"/>
</dbReference>
<dbReference type="RefSeq" id="XP_013398947.1">
    <property type="nucleotide sequence ID" value="XM_013543493.1"/>
</dbReference>
<gene>
    <name evidence="9" type="primary">LOC106165322</name>
</gene>